<name>A0ACC2K373_PERAE</name>
<proteinExistence type="predicted"/>
<dbReference type="Proteomes" id="UP001234297">
    <property type="component" value="Chromosome 12"/>
</dbReference>
<gene>
    <name evidence="1" type="ORF">MRB53_034901</name>
</gene>
<dbReference type="EMBL" id="CM056820">
    <property type="protein sequence ID" value="KAJ8615529.1"/>
    <property type="molecule type" value="Genomic_DNA"/>
</dbReference>
<keyword evidence="2" id="KW-1185">Reference proteome</keyword>
<reference evidence="1 2" key="1">
    <citation type="journal article" date="2022" name="Hortic Res">
        <title>A haplotype resolved chromosomal level avocado genome allows analysis of novel avocado genes.</title>
        <authorList>
            <person name="Nath O."/>
            <person name="Fletcher S.J."/>
            <person name="Hayward A."/>
            <person name="Shaw L.M."/>
            <person name="Masouleh A.K."/>
            <person name="Furtado A."/>
            <person name="Henry R.J."/>
            <person name="Mitter N."/>
        </authorList>
    </citation>
    <scope>NUCLEOTIDE SEQUENCE [LARGE SCALE GENOMIC DNA]</scope>
    <source>
        <strain evidence="2">cv. Hass</strain>
    </source>
</reference>
<protein>
    <submittedName>
        <fullName evidence="1">Uncharacterized protein</fullName>
    </submittedName>
</protein>
<comment type="caution">
    <text evidence="1">The sequence shown here is derived from an EMBL/GenBank/DDBJ whole genome shotgun (WGS) entry which is preliminary data.</text>
</comment>
<accession>A0ACC2K373</accession>
<evidence type="ECO:0000313" key="2">
    <source>
        <dbReference type="Proteomes" id="UP001234297"/>
    </source>
</evidence>
<organism evidence="1 2">
    <name type="scientific">Persea americana</name>
    <name type="common">Avocado</name>
    <dbReference type="NCBI Taxonomy" id="3435"/>
    <lineage>
        <taxon>Eukaryota</taxon>
        <taxon>Viridiplantae</taxon>
        <taxon>Streptophyta</taxon>
        <taxon>Embryophyta</taxon>
        <taxon>Tracheophyta</taxon>
        <taxon>Spermatophyta</taxon>
        <taxon>Magnoliopsida</taxon>
        <taxon>Magnoliidae</taxon>
        <taxon>Laurales</taxon>
        <taxon>Lauraceae</taxon>
        <taxon>Persea</taxon>
    </lineage>
</organism>
<evidence type="ECO:0000313" key="1">
    <source>
        <dbReference type="EMBL" id="KAJ8615529.1"/>
    </source>
</evidence>
<sequence>MSLQIQMTSTKFSYHRLKNPGDVDVREEEREERSWRGRSNRKRSWWRLRRGWIRRPRIRIPRLRRFSRRKSRKLSASWIKIWKRLKESRSYIGDLFAGNYLLMQQQQLLLTARFSGNSSGHCVWSYGQHTPLHQPPYYRLPCHLESRPARLLVLPSGQAACPATRQRPSSMPSYLAARQLVLPSGQVAASHPTTITVVLIVASHVQVATGPYCGAHEIILWGCF</sequence>